<evidence type="ECO:0000313" key="3">
    <source>
        <dbReference type="EMBL" id="MBU3864480.1"/>
    </source>
</evidence>
<reference evidence="3 4" key="1">
    <citation type="submission" date="2021-06" db="EMBL/GenBank/DDBJ databases">
        <authorList>
            <person name="Pan X."/>
        </authorList>
    </citation>
    <scope>NUCLEOTIDE SEQUENCE [LARGE SCALE GENOMIC DNA]</scope>
    <source>
        <strain evidence="3 4">4503</strain>
    </source>
</reference>
<dbReference type="PANTHER" id="PTHR43792">
    <property type="entry name" value="GNAT FAMILY, PUTATIVE (AFU_ORTHOLOGUE AFUA_3G00765)-RELATED-RELATED"/>
    <property type="match status" value="1"/>
</dbReference>
<dbReference type="EMBL" id="JAHLEM010000088">
    <property type="protein sequence ID" value="MBU3864480.1"/>
    <property type="molecule type" value="Genomic_DNA"/>
</dbReference>
<accession>A0ABS6CCH0</accession>
<evidence type="ECO:0000256" key="1">
    <source>
        <dbReference type="SAM" id="MobiDB-lite"/>
    </source>
</evidence>
<evidence type="ECO:0000313" key="4">
    <source>
        <dbReference type="Proteomes" id="UP000720508"/>
    </source>
</evidence>
<feature type="domain" description="N-acetyltransferase" evidence="2">
    <location>
        <begin position="25"/>
        <end position="181"/>
    </location>
</feature>
<gene>
    <name evidence="3" type="ORF">KN815_10445</name>
</gene>
<feature type="region of interest" description="Disordered" evidence="1">
    <location>
        <begin position="1"/>
        <end position="20"/>
    </location>
</feature>
<organism evidence="3 4">
    <name type="scientific">Streptomyces niphimycinicus</name>
    <dbReference type="NCBI Taxonomy" id="2842201"/>
    <lineage>
        <taxon>Bacteria</taxon>
        <taxon>Bacillati</taxon>
        <taxon>Actinomycetota</taxon>
        <taxon>Actinomycetes</taxon>
        <taxon>Kitasatosporales</taxon>
        <taxon>Streptomycetaceae</taxon>
        <taxon>Streptomyces</taxon>
    </lineage>
</organism>
<evidence type="ECO:0000259" key="2">
    <source>
        <dbReference type="PROSITE" id="PS51186"/>
    </source>
</evidence>
<keyword evidence="4" id="KW-1185">Reference proteome</keyword>
<dbReference type="InterPro" id="IPR051531">
    <property type="entry name" value="N-acetyltransferase"/>
</dbReference>
<name>A0ABS6CCH0_9ACTN</name>
<sequence length="191" mass="21043">MEATTDSGRDLPPGGLRPVLTTPRLRLRPLSEADTDWWVRLHTDDQVNQFVGAYTHRQAAVRLRDIRQQWVQRGHGLCAVELTSTGEAIGRSGLNWWETLGETEIGWTFARAHWGNGYATEAARAVLAWGFGALGIGQITAMIHHGNTASTTVARRLGFTPLREDSVLGRSCTVYALSSDDFAASEDRTPQ</sequence>
<dbReference type="Proteomes" id="UP000720508">
    <property type="component" value="Unassembled WGS sequence"/>
</dbReference>
<dbReference type="PROSITE" id="PS51186">
    <property type="entry name" value="GNAT"/>
    <property type="match status" value="1"/>
</dbReference>
<dbReference type="RefSeq" id="WP_216341493.1">
    <property type="nucleotide sequence ID" value="NZ_JAHLEM010000088.1"/>
</dbReference>
<dbReference type="Pfam" id="PF13302">
    <property type="entry name" value="Acetyltransf_3"/>
    <property type="match status" value="1"/>
</dbReference>
<dbReference type="InterPro" id="IPR000182">
    <property type="entry name" value="GNAT_dom"/>
</dbReference>
<dbReference type="PANTHER" id="PTHR43792:SF1">
    <property type="entry name" value="N-ACETYLTRANSFERASE DOMAIN-CONTAINING PROTEIN"/>
    <property type="match status" value="1"/>
</dbReference>
<proteinExistence type="predicted"/>
<comment type="caution">
    <text evidence="3">The sequence shown here is derived from an EMBL/GenBank/DDBJ whole genome shotgun (WGS) entry which is preliminary data.</text>
</comment>
<protein>
    <submittedName>
        <fullName evidence="3">GNAT family N-acetyltransferase</fullName>
    </submittedName>
</protein>